<evidence type="ECO:0000313" key="16">
    <source>
        <dbReference type="EMBL" id="XBH24023.1"/>
    </source>
</evidence>
<organism evidence="16">
    <name type="scientific">Chaerephon bat circovirus</name>
    <dbReference type="NCBI Taxonomy" id="3141860"/>
    <lineage>
        <taxon>Viruses</taxon>
        <taxon>Monodnaviria</taxon>
        <taxon>Shotokuvirae</taxon>
        <taxon>Cressdnaviricota</taxon>
        <taxon>Arfiviricetes</taxon>
        <taxon>Cirlivirales</taxon>
        <taxon>Circoviridae</taxon>
        <taxon>Circovirus</taxon>
    </lineage>
</organism>
<dbReference type="GO" id="GO:0075509">
    <property type="term" value="P:endocytosis involved in viral entry into host cell"/>
    <property type="evidence" value="ECO:0007669"/>
    <property type="project" value="UniProtKB-KW"/>
</dbReference>
<dbReference type="EMBL" id="PP711951">
    <property type="protein sequence ID" value="XBH24023.1"/>
    <property type="molecule type" value="Genomic_DNA"/>
</dbReference>
<name>A0AAU7E2U9_9CIRC</name>
<reference evidence="16" key="1">
    <citation type="journal article" date="2024" name="Microbiome">
        <title>Substantial viral diversity in bats and rodents from East Africa: insights into evolution, recombination, and cocirculation.</title>
        <authorList>
            <person name="Wang D."/>
            <person name="Yang X."/>
            <person name="Ren Z."/>
            <person name="Hu B."/>
            <person name="Zhao H."/>
            <person name="Yang K."/>
            <person name="Shi P."/>
            <person name="Zhang Z."/>
            <person name="Feng Q."/>
            <person name="Nawenja C.V."/>
            <person name="Obanda V."/>
            <person name="Robert K."/>
            <person name="Nalikka B."/>
            <person name="Waruhiu C.N."/>
            <person name="Ochola G.O."/>
            <person name="Onyuok S.O."/>
            <person name="Ochieng H."/>
            <person name="Li B."/>
            <person name="Zhu Y."/>
            <person name="Si H."/>
            <person name="Yin J."/>
            <person name="Kristiansen K."/>
            <person name="Jin X."/>
            <person name="Xu X."/>
            <person name="Xiao M."/>
            <person name="Agwanda B."/>
            <person name="Ommeh S."/>
            <person name="Li J."/>
            <person name="Shi Z.L."/>
        </authorList>
    </citation>
    <scope>NUCLEOTIDE SEQUENCE</scope>
    <source>
        <strain evidence="16">11A/Kenya/BAT1462/2015</strain>
    </source>
</reference>
<keyword evidence="13" id="KW-0238">DNA-binding</keyword>
<keyword evidence="10" id="KW-1161">Viral attachment to host cell</keyword>
<keyword evidence="8" id="KW-0945">Host-virus interaction</keyword>
<dbReference type="GO" id="GO:0075732">
    <property type="term" value="P:viral penetration into host nucleus"/>
    <property type="evidence" value="ECO:0007669"/>
    <property type="project" value="UniProtKB-KW"/>
</dbReference>
<evidence type="ECO:0000256" key="9">
    <source>
        <dbReference type="ARBA" id="ARBA00022595"/>
    </source>
</evidence>
<keyword evidence="14" id="KW-1160">Virus entry into host cell</keyword>
<evidence type="ECO:0000256" key="13">
    <source>
        <dbReference type="ARBA" id="ARBA00023125"/>
    </source>
</evidence>
<evidence type="ECO:0000256" key="8">
    <source>
        <dbReference type="ARBA" id="ARBA00022581"/>
    </source>
</evidence>
<proteinExistence type="inferred from homology"/>
<evidence type="ECO:0000256" key="6">
    <source>
        <dbReference type="ARBA" id="ARBA00022561"/>
    </source>
</evidence>
<keyword evidence="12" id="KW-1164">Virus endocytosis by host</keyword>
<comment type="similarity">
    <text evidence="3">Belongs to the circoviridae capsid protein family.</text>
</comment>
<dbReference type="InterPro" id="IPR003383">
    <property type="entry name" value="Circovirus_capsid"/>
</dbReference>
<evidence type="ECO:0000256" key="5">
    <source>
        <dbReference type="ARBA" id="ARBA00022524"/>
    </source>
</evidence>
<dbReference type="GO" id="GO:0019062">
    <property type="term" value="P:virion attachment to host cell"/>
    <property type="evidence" value="ECO:0007669"/>
    <property type="project" value="UniProtKB-KW"/>
</dbReference>
<dbReference type="Pfam" id="PF02443">
    <property type="entry name" value="Circo_capsid"/>
    <property type="match status" value="1"/>
</dbReference>
<dbReference type="GO" id="GO:0039615">
    <property type="term" value="C:T=1 icosahedral viral capsid"/>
    <property type="evidence" value="ECO:0007669"/>
    <property type="project" value="UniProtKB-KW"/>
</dbReference>
<evidence type="ECO:0000256" key="4">
    <source>
        <dbReference type="ARBA" id="ARBA00022431"/>
    </source>
</evidence>
<protein>
    <submittedName>
        <fullName evidence="16">Capsid protein</fullName>
    </submittedName>
</protein>
<comment type="subunit">
    <text evidence="15">Homomultimer. Assembles in the nucleus, presumably in an immature form, then migrates to the cytoplasm once assembled as mature virion. Interacts with Rep; this interaction relocates Rep into the nucleus.</text>
</comment>
<evidence type="ECO:0000256" key="14">
    <source>
        <dbReference type="ARBA" id="ARBA00023296"/>
    </source>
</evidence>
<dbReference type="GO" id="GO:0019069">
    <property type="term" value="P:viral capsid assembly"/>
    <property type="evidence" value="ECO:0007669"/>
    <property type="project" value="InterPro"/>
</dbReference>
<keyword evidence="6" id="KW-0167">Capsid protein</keyword>
<evidence type="ECO:0000256" key="3">
    <source>
        <dbReference type="ARBA" id="ARBA00010301"/>
    </source>
</evidence>
<evidence type="ECO:0000256" key="15">
    <source>
        <dbReference type="ARBA" id="ARBA00046863"/>
    </source>
</evidence>
<keyword evidence="11" id="KW-0946">Virion</keyword>
<evidence type="ECO:0000256" key="1">
    <source>
        <dbReference type="ARBA" id="ARBA00004147"/>
    </source>
</evidence>
<keyword evidence="5" id="KW-1163">Viral penetration into host nucleus</keyword>
<dbReference type="GO" id="GO:0042025">
    <property type="term" value="C:host cell nucleus"/>
    <property type="evidence" value="ECO:0007669"/>
    <property type="project" value="UniProtKB-SubCell"/>
</dbReference>
<evidence type="ECO:0000256" key="10">
    <source>
        <dbReference type="ARBA" id="ARBA00022804"/>
    </source>
</evidence>
<sequence length="188" mass="21429">MFGSNAIGRVVVKPQLSDFDEANQLKDNFESYRILSIKLRVIPHFNVSPGERDCPPYYIAPYKTDIDRDKLTTQTITSLDKCKTHNGWTRAVHTYVPAVLSDVSYVGNGGTVFDSTSKLNWRPRMEVNCNSDKIPHYCCVMLFSKQAADGTPTPFQRCYTFQLEAKIAFYNQRRIIPACMPKAIYQAK</sequence>
<evidence type="ECO:0000256" key="7">
    <source>
        <dbReference type="ARBA" id="ARBA00022562"/>
    </source>
</evidence>
<comment type="subcellular location">
    <subcellularLocation>
        <location evidence="1">Host nucleus</location>
    </subcellularLocation>
    <subcellularLocation>
        <location evidence="2">Virion</location>
    </subcellularLocation>
</comment>
<dbReference type="GO" id="GO:0003677">
    <property type="term" value="F:DNA binding"/>
    <property type="evidence" value="ECO:0007669"/>
    <property type="project" value="UniProtKB-KW"/>
</dbReference>
<evidence type="ECO:0000256" key="11">
    <source>
        <dbReference type="ARBA" id="ARBA00022844"/>
    </source>
</evidence>
<accession>A0AAU7E2U9</accession>
<keyword evidence="9" id="KW-1162">Viral penetration into host cytoplasm</keyword>
<keyword evidence="7" id="KW-1048">Host nucleus</keyword>
<evidence type="ECO:0000256" key="2">
    <source>
        <dbReference type="ARBA" id="ARBA00004328"/>
    </source>
</evidence>
<dbReference type="InterPro" id="IPR038652">
    <property type="entry name" value="Circovirus_capsid_sf"/>
</dbReference>
<evidence type="ECO:0000256" key="12">
    <source>
        <dbReference type="ARBA" id="ARBA00022890"/>
    </source>
</evidence>
<dbReference type="GO" id="GO:0043657">
    <property type="term" value="C:host cell"/>
    <property type="evidence" value="ECO:0007669"/>
    <property type="project" value="GOC"/>
</dbReference>
<keyword evidence="4" id="KW-1140">T=1 icosahedral capsid protein</keyword>
<dbReference type="Gene3D" id="2.60.120.950">
    <property type="entry name" value="Circovirus capsid protein"/>
    <property type="match status" value="1"/>
</dbReference>
<reference evidence="16" key="2">
    <citation type="submission" date="2024-02" db="EMBL/GenBank/DDBJ databases">
        <authorList>
            <person name="Hu B."/>
        </authorList>
    </citation>
    <scope>NUCLEOTIDE SEQUENCE</scope>
    <source>
        <strain evidence="16">11A/Kenya/BAT1462/2015</strain>
    </source>
</reference>